<dbReference type="AlphaFoldDB" id="A0A4S8NT82"/>
<proteinExistence type="predicted"/>
<dbReference type="Proteomes" id="UP000307087">
    <property type="component" value="Unassembled WGS sequence"/>
</dbReference>
<comment type="caution">
    <text evidence="1">The sequence shown here is derived from an EMBL/GenBank/DDBJ whole genome shotgun (WGS) entry which is preliminary data.</text>
</comment>
<dbReference type="Pfam" id="PF10978">
    <property type="entry name" value="DUF2785"/>
    <property type="match status" value="1"/>
</dbReference>
<sequence length="310" mass="34163">MAPGAPCGGLPHGGAGDFGQLAAWRVNRVSVDWARLQQRLRQGERNPPDEHRLTDLTTQLTRMLGDPDPAVRDGLAYPFLATWTEHGVYDDLLAGLGDGMCAGLETGLGEQGTDTVFRRSFSALVLAECIDRDTRARRQPPSRILAWGDRIAAWWVRERDLRGFVPGKGWAHAGAHGADAIGALARSPHFTTTELTVLLDVVADRVLDPATPPLHHGEPDRIAHAVLEILRRDRVPLSILEPWVARIESGARQRSRRGTDPFLTVGNAQALLRSLYLQLTISPHHPAVRPDLLLTLVASLRRVHPEFLDR</sequence>
<dbReference type="OrthoDB" id="7619731at2"/>
<evidence type="ECO:0000313" key="2">
    <source>
        <dbReference type="Proteomes" id="UP000307087"/>
    </source>
</evidence>
<gene>
    <name evidence="1" type="ORF">E9934_01770</name>
</gene>
<organism evidence="1 2">
    <name type="scientific">Nocardioides caeni</name>
    <dbReference type="NCBI Taxonomy" id="574700"/>
    <lineage>
        <taxon>Bacteria</taxon>
        <taxon>Bacillati</taxon>
        <taxon>Actinomycetota</taxon>
        <taxon>Actinomycetes</taxon>
        <taxon>Propionibacteriales</taxon>
        <taxon>Nocardioidaceae</taxon>
        <taxon>Nocardioides</taxon>
    </lineage>
</organism>
<dbReference type="InterPro" id="IPR021247">
    <property type="entry name" value="DUF2785"/>
</dbReference>
<dbReference type="EMBL" id="STGW01000001">
    <property type="protein sequence ID" value="THV18384.1"/>
    <property type="molecule type" value="Genomic_DNA"/>
</dbReference>
<name>A0A4S8NT82_9ACTN</name>
<evidence type="ECO:0000313" key="1">
    <source>
        <dbReference type="EMBL" id="THV18384.1"/>
    </source>
</evidence>
<accession>A0A4S8NT82</accession>
<reference evidence="1 2" key="1">
    <citation type="journal article" date="2009" name="Int. J. Syst. Evol. Microbiol.">
        <title>Nocardioides caeni sp. nov., isolated from wastewater.</title>
        <authorList>
            <person name="Yoon J.H."/>
            <person name="Kang S.J."/>
            <person name="Park S."/>
            <person name="Kim W."/>
            <person name="Oh T.K."/>
        </authorList>
    </citation>
    <scope>NUCLEOTIDE SEQUENCE [LARGE SCALE GENOMIC DNA]</scope>
    <source>
        <strain evidence="1 2">DSM 23134</strain>
    </source>
</reference>
<protein>
    <submittedName>
        <fullName evidence="1">DUF2785 domain-containing protein</fullName>
    </submittedName>
</protein>
<keyword evidence="2" id="KW-1185">Reference proteome</keyword>